<dbReference type="PROSITE" id="PS51459">
    <property type="entry name" value="FIDO"/>
    <property type="match status" value="1"/>
</dbReference>
<evidence type="ECO:0000313" key="3">
    <source>
        <dbReference type="Proteomes" id="UP001369958"/>
    </source>
</evidence>
<dbReference type="InterPro" id="IPR040198">
    <property type="entry name" value="Fido_containing"/>
</dbReference>
<accession>A0ABZ2I2Z5</accession>
<reference evidence="2 3" key="1">
    <citation type="submission" date="2024-02" db="EMBL/GenBank/DDBJ databases">
        <title>Complete genome sequence of Pelagibacterium nitratireducens ZH15.</title>
        <authorList>
            <person name="Zhao L.H."/>
        </authorList>
    </citation>
    <scope>NUCLEOTIDE SEQUENCE [LARGE SCALE GENOMIC DNA]</scope>
    <source>
        <strain evidence="2 3">ZH15</strain>
    </source>
</reference>
<sequence length="519" mass="57836">MATPNEKLAEALKALHRLQGPAKRKVFKSAELTRTLRERLIDAGFLAGAAKGWVYLTNPQAKPGDTTPWIASFWEFCSAYANDRYGADWNVSPEQSLLLAVEHTSIPNQLILHSQAASDTPIHLPFGNSIYNLKSQPKDADDVEVVDGIRRLTLPVALTLVPENFFKAHSLSAQIALRQLQSPSQLLGPLLERGASVVAGRLAGAFRHVGNDRFADEVVGTMSSAQYQVREHNPFEIDDRPVILRTKNPVAGRIAALWQKSRQVVLNFFPAPPGLPDNSATYLEQVDEVYKSDAYHSLSIEGYSVTLELIERVKSGNWDPEENEDDKKNRNALAARGYWEAFQLVKESVSRILDGDDAAEIVEQQHNAWFRALFAPSVNAGLLKPRDLAGYRNHPVYLMTSDYVPPRHEAVMDGMTALFEQIREESEPGVRAVLGHWLFGYVHPYPDGNGRTARFLLNSLLASGGYPWTIIRVEDRNEYLAGLNAASISGNVKPFVELMQKRVNAALEERPVEKPSHKM</sequence>
<dbReference type="EMBL" id="CP146275">
    <property type="protein sequence ID" value="WWT33268.1"/>
    <property type="molecule type" value="Genomic_DNA"/>
</dbReference>
<dbReference type="Pfam" id="PF02661">
    <property type="entry name" value="Fic"/>
    <property type="match status" value="1"/>
</dbReference>
<dbReference type="InterPro" id="IPR003812">
    <property type="entry name" value="Fido"/>
</dbReference>
<organism evidence="2 3">
    <name type="scientific">Pelagibacterium nitratireducens</name>
    <dbReference type="NCBI Taxonomy" id="1046114"/>
    <lineage>
        <taxon>Bacteria</taxon>
        <taxon>Pseudomonadati</taxon>
        <taxon>Pseudomonadota</taxon>
        <taxon>Alphaproteobacteria</taxon>
        <taxon>Hyphomicrobiales</taxon>
        <taxon>Devosiaceae</taxon>
        <taxon>Pelagibacterium</taxon>
    </lineage>
</organism>
<dbReference type="PANTHER" id="PTHR13504">
    <property type="entry name" value="FIDO DOMAIN-CONTAINING PROTEIN DDB_G0283145"/>
    <property type="match status" value="1"/>
</dbReference>
<gene>
    <name evidence="2" type="ORF">V6617_02010</name>
</gene>
<keyword evidence="3" id="KW-1185">Reference proteome</keyword>
<proteinExistence type="predicted"/>
<evidence type="ECO:0000259" key="1">
    <source>
        <dbReference type="PROSITE" id="PS51459"/>
    </source>
</evidence>
<evidence type="ECO:0000313" key="2">
    <source>
        <dbReference type="EMBL" id="WWT33268.1"/>
    </source>
</evidence>
<dbReference type="PANTHER" id="PTHR13504:SF38">
    <property type="entry name" value="FIDO DOMAIN-CONTAINING PROTEIN"/>
    <property type="match status" value="1"/>
</dbReference>
<dbReference type="Proteomes" id="UP001369958">
    <property type="component" value="Chromosome"/>
</dbReference>
<protein>
    <submittedName>
        <fullName evidence="2">Fic family protein</fullName>
    </submittedName>
</protein>
<dbReference type="InterPro" id="IPR036597">
    <property type="entry name" value="Fido-like_dom_sf"/>
</dbReference>
<dbReference type="SUPFAM" id="SSF140931">
    <property type="entry name" value="Fic-like"/>
    <property type="match status" value="1"/>
</dbReference>
<name>A0ABZ2I2Z5_9HYPH</name>
<feature type="domain" description="Fido" evidence="1">
    <location>
        <begin position="357"/>
        <end position="501"/>
    </location>
</feature>
<dbReference type="RefSeq" id="WP_338608741.1">
    <property type="nucleotide sequence ID" value="NZ_CP146275.1"/>
</dbReference>
<dbReference type="Gene3D" id="1.10.3290.10">
    <property type="entry name" value="Fido-like domain"/>
    <property type="match status" value="1"/>
</dbReference>